<feature type="binding site" evidence="9">
    <location>
        <position position="152"/>
    </location>
    <ligand>
        <name>(R)-pantoate</name>
        <dbReference type="ChEBI" id="CHEBI:15980"/>
    </ligand>
</feature>
<evidence type="ECO:0000256" key="1">
    <source>
        <dbReference type="ARBA" id="ARBA00004990"/>
    </source>
</evidence>
<evidence type="ECO:0000256" key="6">
    <source>
        <dbReference type="ARBA" id="ARBA00022741"/>
    </source>
</evidence>
<proteinExistence type="inferred from homology"/>
<feature type="active site" description="Proton donor" evidence="9">
    <location>
        <position position="36"/>
    </location>
</feature>
<dbReference type="Proteomes" id="UP000307756">
    <property type="component" value="Unassembled WGS sequence"/>
</dbReference>
<dbReference type="EC" id="6.3.2.1" evidence="9"/>
<keyword evidence="5 9" id="KW-0566">Pantothenate biosynthesis</keyword>
<dbReference type="UniPathway" id="UPA00028">
    <property type="reaction ID" value="UER00005"/>
</dbReference>
<keyword evidence="6 9" id="KW-0547">Nucleotide-binding</keyword>
<comment type="caution">
    <text evidence="10">The sequence shown here is derived from an EMBL/GenBank/DDBJ whole genome shotgun (WGS) entry which is preliminary data.</text>
</comment>
<dbReference type="InterPro" id="IPR042176">
    <property type="entry name" value="Pantoate_ligase_C"/>
</dbReference>
<dbReference type="Gene3D" id="3.30.1300.10">
    <property type="entry name" value="Pantoate-beta-alanine ligase, C-terminal domain"/>
    <property type="match status" value="1"/>
</dbReference>
<dbReference type="SUPFAM" id="SSF52374">
    <property type="entry name" value="Nucleotidylyl transferase"/>
    <property type="match status" value="1"/>
</dbReference>
<evidence type="ECO:0000256" key="2">
    <source>
        <dbReference type="ARBA" id="ARBA00009256"/>
    </source>
</evidence>
<dbReference type="NCBIfam" id="TIGR00018">
    <property type="entry name" value="panC"/>
    <property type="match status" value="1"/>
</dbReference>
<evidence type="ECO:0000256" key="8">
    <source>
        <dbReference type="ARBA" id="ARBA00048258"/>
    </source>
</evidence>
<dbReference type="CDD" id="cd00560">
    <property type="entry name" value="PanC"/>
    <property type="match status" value="1"/>
</dbReference>
<dbReference type="Pfam" id="PF02569">
    <property type="entry name" value="Pantoate_ligase"/>
    <property type="match status" value="1"/>
</dbReference>
<dbReference type="OrthoDB" id="9773087at2"/>
<gene>
    <name evidence="9" type="primary">panC</name>
    <name evidence="10" type="ORF">FA727_09205</name>
</gene>
<comment type="subcellular location">
    <subcellularLocation>
        <location evidence="9">Cytoplasm</location>
    </subcellularLocation>
</comment>
<evidence type="ECO:0000313" key="10">
    <source>
        <dbReference type="EMBL" id="TKC19691.1"/>
    </source>
</evidence>
<feature type="binding site" evidence="9">
    <location>
        <position position="60"/>
    </location>
    <ligand>
        <name>beta-alanine</name>
        <dbReference type="ChEBI" id="CHEBI:57966"/>
    </ligand>
</feature>
<comment type="pathway">
    <text evidence="1 9">Cofactor biosynthesis; (R)-pantothenate biosynthesis; (R)-pantothenate from (R)-pantoate and beta-alanine: step 1/1.</text>
</comment>
<dbReference type="PANTHER" id="PTHR21299:SF1">
    <property type="entry name" value="PANTOATE--BETA-ALANINE LIGASE"/>
    <property type="match status" value="1"/>
</dbReference>
<organism evidence="10 11">
    <name type="scientific">Robertmurraya kyonggiensis</name>
    <dbReference type="NCBI Taxonomy" id="1037680"/>
    <lineage>
        <taxon>Bacteria</taxon>
        <taxon>Bacillati</taxon>
        <taxon>Bacillota</taxon>
        <taxon>Bacilli</taxon>
        <taxon>Bacillales</taxon>
        <taxon>Bacillaceae</taxon>
        <taxon>Robertmurraya</taxon>
    </lineage>
</organism>
<feature type="binding site" evidence="9">
    <location>
        <position position="60"/>
    </location>
    <ligand>
        <name>(R)-pantoate</name>
        <dbReference type="ChEBI" id="CHEBI:15980"/>
    </ligand>
</feature>
<sequence>MKVITSIKEMQALVKEIKTDKSIGFVPTMGYLHEGHIQLMKEARLVNDVVIVSIFVNPLQFGPNEDYDSYPRDFERDQNICSSEGVDIIFHPSAVEMYPSLLSVKALVQRRTNVLCGESRPGHFDGVVTVLTKLFNIVQPERVYLGMKDAQQVAVVEGLISDFNFPIDLIPVGTVREEDGLAKSSRNIRLAPEEREEAPELYRSLLLAKELLEAGERSKEAIIAAMKKHIEEKTTGIIDYVEIYSFPELEEYEKLEGKIIIALAVKFANARLIDNLVLTVE</sequence>
<comment type="subunit">
    <text evidence="9">Homodimer.</text>
</comment>
<dbReference type="GO" id="GO:0005524">
    <property type="term" value="F:ATP binding"/>
    <property type="evidence" value="ECO:0007669"/>
    <property type="project" value="UniProtKB-KW"/>
</dbReference>
<dbReference type="RefSeq" id="WP_136830596.1">
    <property type="nucleotide sequence ID" value="NZ_SWBM01000001.1"/>
</dbReference>
<evidence type="ECO:0000256" key="7">
    <source>
        <dbReference type="ARBA" id="ARBA00022840"/>
    </source>
</evidence>
<accession>A0A4U1DAU5</accession>
<dbReference type="EMBL" id="SWBM01000001">
    <property type="protein sequence ID" value="TKC19691.1"/>
    <property type="molecule type" value="Genomic_DNA"/>
</dbReference>
<comment type="function">
    <text evidence="9">Catalyzes the condensation of pantoate with beta-alanine in an ATP-dependent reaction via a pantoyl-adenylate intermediate.</text>
</comment>
<evidence type="ECO:0000256" key="3">
    <source>
        <dbReference type="ARBA" id="ARBA00022490"/>
    </source>
</evidence>
<dbReference type="GO" id="GO:0004592">
    <property type="term" value="F:pantoate-beta-alanine ligase activity"/>
    <property type="evidence" value="ECO:0007669"/>
    <property type="project" value="UniProtKB-UniRule"/>
</dbReference>
<dbReference type="InterPro" id="IPR014729">
    <property type="entry name" value="Rossmann-like_a/b/a_fold"/>
</dbReference>
<comment type="catalytic activity">
    <reaction evidence="8 9">
        <text>(R)-pantoate + beta-alanine + ATP = (R)-pantothenate + AMP + diphosphate + H(+)</text>
        <dbReference type="Rhea" id="RHEA:10912"/>
        <dbReference type="ChEBI" id="CHEBI:15378"/>
        <dbReference type="ChEBI" id="CHEBI:15980"/>
        <dbReference type="ChEBI" id="CHEBI:29032"/>
        <dbReference type="ChEBI" id="CHEBI:30616"/>
        <dbReference type="ChEBI" id="CHEBI:33019"/>
        <dbReference type="ChEBI" id="CHEBI:57966"/>
        <dbReference type="ChEBI" id="CHEBI:456215"/>
        <dbReference type="EC" id="6.3.2.1"/>
    </reaction>
</comment>
<name>A0A4U1DAU5_9BACI</name>
<dbReference type="GO" id="GO:0005829">
    <property type="term" value="C:cytosol"/>
    <property type="evidence" value="ECO:0007669"/>
    <property type="project" value="TreeGrafter"/>
</dbReference>
<dbReference type="FunFam" id="3.30.1300.10:FF:000001">
    <property type="entry name" value="Pantothenate synthetase"/>
    <property type="match status" value="1"/>
</dbReference>
<comment type="miscellaneous">
    <text evidence="9">The reaction proceeds by a bi uni uni bi ping pong mechanism.</text>
</comment>
<feature type="binding site" evidence="9">
    <location>
        <begin position="146"/>
        <end position="149"/>
    </location>
    <ligand>
        <name>ATP</name>
        <dbReference type="ChEBI" id="CHEBI:30616"/>
    </ligand>
</feature>
<comment type="similarity">
    <text evidence="2 9">Belongs to the pantothenate synthetase family.</text>
</comment>
<dbReference type="InterPro" id="IPR003721">
    <property type="entry name" value="Pantoate_ligase"/>
</dbReference>
<dbReference type="PANTHER" id="PTHR21299">
    <property type="entry name" value="CYTIDYLATE KINASE/PANTOATE-BETA-ALANINE LIGASE"/>
    <property type="match status" value="1"/>
</dbReference>
<reference evidence="10 11" key="1">
    <citation type="journal article" date="2011" name="J. Microbiol.">
        <title>Bacillus kyonggiensis sp. nov., isolated from soil of a lettuce field.</title>
        <authorList>
            <person name="Dong K."/>
            <person name="Lee S."/>
        </authorList>
    </citation>
    <scope>NUCLEOTIDE SEQUENCE [LARGE SCALE GENOMIC DNA]</scope>
    <source>
        <strain evidence="10 11">NB22</strain>
    </source>
</reference>
<keyword evidence="7 9" id="KW-0067">ATP-binding</keyword>
<keyword evidence="11" id="KW-1185">Reference proteome</keyword>
<evidence type="ECO:0000256" key="5">
    <source>
        <dbReference type="ARBA" id="ARBA00022655"/>
    </source>
</evidence>
<dbReference type="AlphaFoldDB" id="A0A4U1DAU5"/>
<evidence type="ECO:0000256" key="9">
    <source>
        <dbReference type="HAMAP-Rule" id="MF_00158"/>
    </source>
</evidence>
<dbReference type="Gene3D" id="3.40.50.620">
    <property type="entry name" value="HUPs"/>
    <property type="match status" value="1"/>
</dbReference>
<keyword evidence="4 9" id="KW-0436">Ligase</keyword>
<feature type="binding site" evidence="9">
    <location>
        <begin position="29"/>
        <end position="36"/>
    </location>
    <ligand>
        <name>ATP</name>
        <dbReference type="ChEBI" id="CHEBI:30616"/>
    </ligand>
</feature>
<evidence type="ECO:0000256" key="4">
    <source>
        <dbReference type="ARBA" id="ARBA00022598"/>
    </source>
</evidence>
<keyword evidence="3 9" id="KW-0963">Cytoplasm</keyword>
<protein>
    <recommendedName>
        <fullName evidence="9">Pantothenate synthetase</fullName>
        <shortName evidence="9">PS</shortName>
        <ecNumber evidence="9">6.3.2.1</ecNumber>
    </recommendedName>
    <alternativeName>
        <fullName evidence="9">Pantoate--beta-alanine ligase</fullName>
    </alternativeName>
    <alternativeName>
        <fullName evidence="9">Pantoate-activating enzyme</fullName>
    </alternativeName>
</protein>
<dbReference type="NCBIfam" id="TIGR00125">
    <property type="entry name" value="cyt_tran_rel"/>
    <property type="match status" value="1"/>
</dbReference>
<feature type="binding site" evidence="9">
    <location>
        <position position="175"/>
    </location>
    <ligand>
        <name>ATP</name>
        <dbReference type="ChEBI" id="CHEBI:30616"/>
    </ligand>
</feature>
<feature type="binding site" evidence="9">
    <location>
        <begin position="183"/>
        <end position="186"/>
    </location>
    <ligand>
        <name>ATP</name>
        <dbReference type="ChEBI" id="CHEBI:30616"/>
    </ligand>
</feature>
<dbReference type="FunFam" id="3.40.50.620:FF:000013">
    <property type="entry name" value="Pantothenate synthetase"/>
    <property type="match status" value="1"/>
</dbReference>
<dbReference type="HAMAP" id="MF_00158">
    <property type="entry name" value="PanC"/>
    <property type="match status" value="1"/>
</dbReference>
<evidence type="ECO:0000313" key="11">
    <source>
        <dbReference type="Proteomes" id="UP000307756"/>
    </source>
</evidence>
<dbReference type="InterPro" id="IPR004821">
    <property type="entry name" value="Cyt_trans-like"/>
</dbReference>
<dbReference type="GO" id="GO:0015940">
    <property type="term" value="P:pantothenate biosynthetic process"/>
    <property type="evidence" value="ECO:0007669"/>
    <property type="project" value="UniProtKB-UniRule"/>
</dbReference>